<dbReference type="Proteomes" id="UP000299102">
    <property type="component" value="Unassembled WGS sequence"/>
</dbReference>
<feature type="region of interest" description="Disordered" evidence="9">
    <location>
        <begin position="315"/>
        <end position="351"/>
    </location>
</feature>
<feature type="domain" description="G-protein coupled receptors family 2 profile 2" evidence="12">
    <location>
        <begin position="356"/>
        <end position="508"/>
    </location>
</feature>
<dbReference type="STRING" id="151549.A0A4C1WPI0"/>
<feature type="transmembrane region" description="Helical" evidence="10">
    <location>
        <begin position="470"/>
        <end position="488"/>
    </location>
</feature>
<keyword evidence="11" id="KW-0732">Signal</keyword>
<comment type="subcellular location">
    <subcellularLocation>
        <location evidence="1">Endomembrane system</location>
        <topology evidence="1">Multi-pass membrane protein</topology>
    </subcellularLocation>
</comment>
<dbReference type="InterPro" id="IPR000832">
    <property type="entry name" value="GPCR_2_secretin-like"/>
</dbReference>
<evidence type="ECO:0000256" key="2">
    <source>
        <dbReference type="ARBA" id="ARBA00008979"/>
    </source>
</evidence>
<evidence type="ECO:0000256" key="7">
    <source>
        <dbReference type="ARBA" id="ARBA00023170"/>
    </source>
</evidence>
<protein>
    <submittedName>
        <fullName evidence="13">G-protein coupled receptor Mth2</fullName>
    </submittedName>
</protein>
<evidence type="ECO:0000256" key="8">
    <source>
        <dbReference type="ARBA" id="ARBA00023224"/>
    </source>
</evidence>
<keyword evidence="4 10" id="KW-1133">Transmembrane helix</keyword>
<dbReference type="Gene3D" id="1.20.1070.10">
    <property type="entry name" value="Rhodopsin 7-helix transmembrane proteins"/>
    <property type="match status" value="1"/>
</dbReference>
<evidence type="ECO:0000256" key="9">
    <source>
        <dbReference type="SAM" id="MobiDB-lite"/>
    </source>
</evidence>
<gene>
    <name evidence="13" type="primary">mth2</name>
    <name evidence="13" type="ORF">EVAR_48158_1</name>
</gene>
<keyword evidence="5" id="KW-0297">G-protein coupled receptor</keyword>
<dbReference type="OrthoDB" id="6767429at2759"/>
<feature type="region of interest" description="Disordered" evidence="9">
    <location>
        <begin position="223"/>
        <end position="259"/>
    </location>
</feature>
<evidence type="ECO:0000256" key="1">
    <source>
        <dbReference type="ARBA" id="ARBA00004127"/>
    </source>
</evidence>
<dbReference type="InterPro" id="IPR036272">
    <property type="entry name" value="Methuselah_N_sf"/>
</dbReference>
<dbReference type="EMBL" id="BGZK01000624">
    <property type="protein sequence ID" value="GBP53406.1"/>
    <property type="molecule type" value="Genomic_DNA"/>
</dbReference>
<reference evidence="13 14" key="1">
    <citation type="journal article" date="2019" name="Commun. Biol.">
        <title>The bagworm genome reveals a unique fibroin gene that provides high tensile strength.</title>
        <authorList>
            <person name="Kono N."/>
            <person name="Nakamura H."/>
            <person name="Ohtoshi R."/>
            <person name="Tomita M."/>
            <person name="Numata K."/>
            <person name="Arakawa K."/>
        </authorList>
    </citation>
    <scope>NUCLEOTIDE SEQUENCE [LARGE SCALE GENOMIC DNA]</scope>
</reference>
<dbReference type="Pfam" id="PF06652">
    <property type="entry name" value="Methuselah_N"/>
    <property type="match status" value="1"/>
</dbReference>
<feature type="chain" id="PRO_5020034839" evidence="11">
    <location>
        <begin position="17"/>
        <end position="508"/>
    </location>
</feature>
<keyword evidence="3 10" id="KW-0812">Transmembrane</keyword>
<dbReference type="GO" id="GO:0012505">
    <property type="term" value="C:endomembrane system"/>
    <property type="evidence" value="ECO:0007669"/>
    <property type="project" value="UniProtKB-SubCell"/>
</dbReference>
<dbReference type="PANTHER" id="PTHR47154:SF2">
    <property type="entry name" value="G-PROTEIN COUPLED RECEPTOR MTH-RELATED"/>
    <property type="match status" value="1"/>
</dbReference>
<accession>A0A4C1WPI0</accession>
<dbReference type="AlphaFoldDB" id="A0A4C1WPI0"/>
<proteinExistence type="inferred from homology"/>
<keyword evidence="8" id="KW-0807">Transducer</keyword>
<feature type="transmembrane region" description="Helical" evidence="10">
    <location>
        <begin position="393"/>
        <end position="413"/>
    </location>
</feature>
<evidence type="ECO:0000313" key="14">
    <source>
        <dbReference type="Proteomes" id="UP000299102"/>
    </source>
</evidence>
<dbReference type="CDD" id="cd15039">
    <property type="entry name" value="7tmB3_Methuselah-like"/>
    <property type="match status" value="1"/>
</dbReference>
<dbReference type="PROSITE" id="PS50261">
    <property type="entry name" value="G_PROTEIN_RECEP_F2_4"/>
    <property type="match status" value="1"/>
</dbReference>
<sequence>MAVILLLLLLMRTGVGKRCGVDTSIDITEGELFENGTIAYNGTRYTPDLYYVASDNKTRGCICKIVNCYRKCCGRTEIYHEGAGSCIGRSAVRLTKEQNETMYKYFEGFEKLEKENSLMQVNGFNELYVCNNESCLLRTDSYKSHRLTKAGELAIENVEAAIQEVDVESYCIDFMLYVNEKTGKMTLGREAYFRVKLHQEVKAYPPNYIELSIPHHQLLDIESGSDSEYSDEGDEYHVTSAQTEVQRDDKDLPLDVPTSIKLMETVMDVDDDKKEAKGKKRVNDNNDDKESVKDSDNEHVVDYFCDDCDERAEAGRSRVESRGQGHKQSKNTMQTSDSKLTPNPPATTGTALNPNNMAKALAAMLISIVFMLLTIAVYLILPDMKKSLHGRNLLCHLCSMLVSFVCVASMQISTISVNPTRTLCMIVSFIIYFSLLAAFFWLNVMCFDMWRKFRFIRRNVGDMERRFRRYCLYAFGLPLLLTVLLAALEYSPIEDHYLLPRMRKQECF</sequence>
<feature type="region of interest" description="Disordered" evidence="9">
    <location>
        <begin position="271"/>
        <end position="295"/>
    </location>
</feature>
<dbReference type="GO" id="GO:0007166">
    <property type="term" value="P:cell surface receptor signaling pathway"/>
    <property type="evidence" value="ECO:0007669"/>
    <property type="project" value="InterPro"/>
</dbReference>
<name>A0A4C1WPI0_EUMVA</name>
<keyword evidence="6 10" id="KW-0472">Membrane</keyword>
<dbReference type="InterPro" id="IPR010596">
    <property type="entry name" value="Methuselah_N_dom"/>
</dbReference>
<organism evidence="13 14">
    <name type="scientific">Eumeta variegata</name>
    <name type="common">Bagworm moth</name>
    <name type="synonym">Eumeta japonica</name>
    <dbReference type="NCBI Taxonomy" id="151549"/>
    <lineage>
        <taxon>Eukaryota</taxon>
        <taxon>Metazoa</taxon>
        <taxon>Ecdysozoa</taxon>
        <taxon>Arthropoda</taxon>
        <taxon>Hexapoda</taxon>
        <taxon>Insecta</taxon>
        <taxon>Pterygota</taxon>
        <taxon>Neoptera</taxon>
        <taxon>Endopterygota</taxon>
        <taxon>Lepidoptera</taxon>
        <taxon>Glossata</taxon>
        <taxon>Ditrysia</taxon>
        <taxon>Tineoidea</taxon>
        <taxon>Psychidae</taxon>
        <taxon>Oiketicinae</taxon>
        <taxon>Eumeta</taxon>
    </lineage>
</organism>
<evidence type="ECO:0000259" key="12">
    <source>
        <dbReference type="PROSITE" id="PS50261"/>
    </source>
</evidence>
<dbReference type="PANTHER" id="PTHR47154">
    <property type="entry name" value="G-PROTEIN COUPLED RECEPTOR MTH-RELATED"/>
    <property type="match status" value="1"/>
</dbReference>
<evidence type="ECO:0000256" key="11">
    <source>
        <dbReference type="SAM" id="SignalP"/>
    </source>
</evidence>
<evidence type="ECO:0000256" key="3">
    <source>
        <dbReference type="ARBA" id="ARBA00022692"/>
    </source>
</evidence>
<dbReference type="GO" id="GO:0008528">
    <property type="term" value="F:G protein-coupled peptide receptor activity"/>
    <property type="evidence" value="ECO:0007669"/>
    <property type="project" value="TreeGrafter"/>
</dbReference>
<feature type="transmembrane region" description="Helical" evidence="10">
    <location>
        <begin position="360"/>
        <end position="381"/>
    </location>
</feature>
<dbReference type="InterPro" id="IPR051384">
    <property type="entry name" value="Mth_GPCR"/>
</dbReference>
<evidence type="ECO:0000256" key="5">
    <source>
        <dbReference type="ARBA" id="ARBA00023040"/>
    </source>
</evidence>
<comment type="caution">
    <text evidence="13">The sequence shown here is derived from an EMBL/GenBank/DDBJ whole genome shotgun (WGS) entry which is preliminary data.</text>
</comment>
<dbReference type="Pfam" id="PF00002">
    <property type="entry name" value="7tm_2"/>
    <property type="match status" value="1"/>
</dbReference>
<keyword evidence="14" id="KW-1185">Reference proteome</keyword>
<dbReference type="GO" id="GO:0005886">
    <property type="term" value="C:plasma membrane"/>
    <property type="evidence" value="ECO:0007669"/>
    <property type="project" value="TreeGrafter"/>
</dbReference>
<feature type="compositionally biased region" description="Acidic residues" evidence="9">
    <location>
        <begin position="223"/>
        <end position="234"/>
    </location>
</feature>
<evidence type="ECO:0000256" key="6">
    <source>
        <dbReference type="ARBA" id="ARBA00023136"/>
    </source>
</evidence>
<evidence type="ECO:0000256" key="10">
    <source>
        <dbReference type="SAM" id="Phobius"/>
    </source>
</evidence>
<evidence type="ECO:0000256" key="4">
    <source>
        <dbReference type="ARBA" id="ARBA00022989"/>
    </source>
</evidence>
<dbReference type="SUPFAM" id="SSF63877">
    <property type="entry name" value="Methuselah ectodomain"/>
    <property type="match status" value="1"/>
</dbReference>
<evidence type="ECO:0000313" key="13">
    <source>
        <dbReference type="EMBL" id="GBP53406.1"/>
    </source>
</evidence>
<dbReference type="InterPro" id="IPR017981">
    <property type="entry name" value="GPCR_2-like_7TM"/>
</dbReference>
<keyword evidence="7 13" id="KW-0675">Receptor</keyword>
<feature type="signal peptide" evidence="11">
    <location>
        <begin position="1"/>
        <end position="16"/>
    </location>
</feature>
<feature type="compositionally biased region" description="Polar residues" evidence="9">
    <location>
        <begin position="330"/>
        <end position="351"/>
    </location>
</feature>
<comment type="similarity">
    <text evidence="2">Belongs to the G-protein coupled receptor 2 family. Mth subfamily.</text>
</comment>
<feature type="transmembrane region" description="Helical" evidence="10">
    <location>
        <begin position="425"/>
        <end position="450"/>
    </location>
</feature>